<feature type="transmembrane region" description="Helical" evidence="1">
    <location>
        <begin position="273"/>
        <end position="292"/>
    </location>
</feature>
<feature type="transmembrane region" description="Helical" evidence="1">
    <location>
        <begin position="149"/>
        <end position="175"/>
    </location>
</feature>
<dbReference type="AlphaFoldDB" id="A0A840QH76"/>
<feature type="transmembrane region" description="Helical" evidence="1">
    <location>
        <begin position="124"/>
        <end position="143"/>
    </location>
</feature>
<comment type="caution">
    <text evidence="2">The sequence shown here is derived from an EMBL/GenBank/DDBJ whole genome shotgun (WGS) entry which is preliminary data.</text>
</comment>
<keyword evidence="1" id="KW-0472">Membrane</keyword>
<sequence length="444" mass="47078">MATTYLQLARGSGRAADVIWAEDGGVFFNQAIRHPLWHNIFVPHAGYLQVIARVAVQPAAHLPLSWVAWWLAGIAALTVAFVSLVVWFASVRVVRSWWARALLTALVPLLPQAGFEVNATVCNLHWYLAYAAFWVLLAASNSWRGQLGALFVVALAALSDPLTALVLPAAVVGVLRSPRRRLALIAPVGMIVALASQAWVHLTRTVPYRASPTDFAELPRIYAARVALPSATGDRLLGPIHERLGMPVVVLAGALVCAALIALVLNADRKTRLVAFLSLAVSVAFLFVPVGLRGTAGFFDGNELGLAGSRYTIVPILMLWTAMVMVLDRLADRALPTGAPGLIGTTTVAVLAVQLITDWGGPTVRANGPSWQAEVRAAQVNCQGPPGSHGFQETAVVAEAHGKTSAPIVPAPDDITISLSPLPPAGASPLFAVVVPCAKLRDIR</sequence>
<feature type="transmembrane region" description="Helical" evidence="1">
    <location>
        <begin position="244"/>
        <end position="266"/>
    </location>
</feature>
<evidence type="ECO:0000256" key="1">
    <source>
        <dbReference type="SAM" id="Phobius"/>
    </source>
</evidence>
<keyword evidence="1" id="KW-1133">Transmembrane helix</keyword>
<keyword evidence="3" id="KW-1185">Reference proteome</keyword>
<feature type="transmembrane region" description="Helical" evidence="1">
    <location>
        <begin position="312"/>
        <end position="331"/>
    </location>
</feature>
<evidence type="ECO:0000313" key="3">
    <source>
        <dbReference type="Proteomes" id="UP000584374"/>
    </source>
</evidence>
<organism evidence="2 3">
    <name type="scientific">Saccharopolyspora phatthalungensis</name>
    <dbReference type="NCBI Taxonomy" id="664693"/>
    <lineage>
        <taxon>Bacteria</taxon>
        <taxon>Bacillati</taxon>
        <taxon>Actinomycetota</taxon>
        <taxon>Actinomycetes</taxon>
        <taxon>Pseudonocardiales</taxon>
        <taxon>Pseudonocardiaceae</taxon>
        <taxon>Saccharopolyspora</taxon>
    </lineage>
</organism>
<reference evidence="2 3" key="1">
    <citation type="submission" date="2020-08" db="EMBL/GenBank/DDBJ databases">
        <title>Sequencing the genomes of 1000 actinobacteria strains.</title>
        <authorList>
            <person name="Klenk H.-P."/>
        </authorList>
    </citation>
    <scope>NUCLEOTIDE SEQUENCE [LARGE SCALE GENOMIC DNA]</scope>
    <source>
        <strain evidence="2 3">DSM 45584</strain>
    </source>
</reference>
<feature type="transmembrane region" description="Helical" evidence="1">
    <location>
        <begin position="182"/>
        <end position="202"/>
    </location>
</feature>
<dbReference type="EMBL" id="JACHIW010000002">
    <property type="protein sequence ID" value="MBB5159330.1"/>
    <property type="molecule type" value="Genomic_DNA"/>
</dbReference>
<gene>
    <name evidence="2" type="ORF">BJ970_006929</name>
</gene>
<feature type="transmembrane region" description="Helical" evidence="1">
    <location>
        <begin position="67"/>
        <end position="91"/>
    </location>
</feature>
<evidence type="ECO:0000313" key="2">
    <source>
        <dbReference type="EMBL" id="MBB5159330.1"/>
    </source>
</evidence>
<name>A0A840QH76_9PSEU</name>
<keyword evidence="1" id="KW-0812">Transmembrane</keyword>
<dbReference type="Proteomes" id="UP000584374">
    <property type="component" value="Unassembled WGS sequence"/>
</dbReference>
<protein>
    <submittedName>
        <fullName evidence="2">Uncharacterized protein</fullName>
    </submittedName>
</protein>
<proteinExistence type="predicted"/>
<accession>A0A840QH76</accession>